<dbReference type="CDD" id="cd03784">
    <property type="entry name" value="GT1_Gtf-like"/>
    <property type="match status" value="1"/>
</dbReference>
<keyword evidence="5" id="KW-1185">Reference proteome</keyword>
<dbReference type="AlphaFoldDB" id="A0A9Q0RPN5"/>
<dbReference type="InterPro" id="IPR050271">
    <property type="entry name" value="UDP-glycosyltransferase"/>
</dbReference>
<name>A0A9Q0RPN5_BLOTA</name>
<dbReference type="EMBL" id="JAPWDV010000001">
    <property type="protein sequence ID" value="KAJ6221770.1"/>
    <property type="molecule type" value="Genomic_DNA"/>
</dbReference>
<evidence type="ECO:0000256" key="2">
    <source>
        <dbReference type="ARBA" id="ARBA00022676"/>
    </source>
</evidence>
<keyword evidence="3" id="KW-0808">Transferase</keyword>
<evidence type="ECO:0000313" key="4">
    <source>
        <dbReference type="EMBL" id="KAJ6221770.1"/>
    </source>
</evidence>
<comment type="caution">
    <text evidence="4">The sequence shown here is derived from an EMBL/GenBank/DDBJ whole genome shotgun (WGS) entry which is preliminary data.</text>
</comment>
<sequence>MSTERKLKILFIPLDGYGHINACAGIAEKLISRGHQVTFALERAWKGKASQYSDVKEILFVDKTRNPNHGANDHWIEFMDNFKKQFPLEPFDALKATNVELEEQFLYTLINVDDELTAIIAEYKPDVIVCDTYVTIPAVIKSGIPWVWLTSAAPLISLPSDDLPPSRTGFPTDGDRTIWAEFRALEMQIMEPMGRRFIQRLKQDFDLDPPPPGMVMHPSPYLNMYAYPEELDYLDIRPLPNKTWRRFDHFIRQTESDSTFKIPDEFLQQNLGKLVYVSMGSMGCADYDLMKRLIDILSKSPNRFIFSLGPLADRLKPLFGSNMFGERFVPQTAVLPLPILITPLFADQLDNAQRAKEKGYGNRVQPYTCEPQELLDMVEQLLNDQALKKRVEQLSKRLQSSNSTENAAKAIENLAAEN</sequence>
<proteinExistence type="inferred from homology"/>
<keyword evidence="2" id="KW-0328">Glycosyltransferase</keyword>
<dbReference type="Gene3D" id="3.40.50.2000">
    <property type="entry name" value="Glycogen Phosphorylase B"/>
    <property type="match status" value="4"/>
</dbReference>
<dbReference type="Pfam" id="PF00201">
    <property type="entry name" value="UDPGT"/>
    <property type="match status" value="1"/>
</dbReference>
<dbReference type="GO" id="GO:0008194">
    <property type="term" value="F:UDP-glycosyltransferase activity"/>
    <property type="evidence" value="ECO:0007669"/>
    <property type="project" value="InterPro"/>
</dbReference>
<dbReference type="PANTHER" id="PTHR48043">
    <property type="entry name" value="EG:EG0003.4 PROTEIN-RELATED"/>
    <property type="match status" value="1"/>
</dbReference>
<evidence type="ECO:0000313" key="5">
    <source>
        <dbReference type="Proteomes" id="UP001142055"/>
    </source>
</evidence>
<protein>
    <submittedName>
        <fullName evidence="4">Uncharacterized protein</fullName>
    </submittedName>
</protein>
<comment type="similarity">
    <text evidence="1">Belongs to the UDP-glycosyltransferase family.</text>
</comment>
<gene>
    <name evidence="4" type="ORF">RDWZM_000315</name>
</gene>
<accession>A0A9Q0RPN5</accession>
<reference evidence="4" key="1">
    <citation type="submission" date="2022-12" db="EMBL/GenBank/DDBJ databases">
        <title>Genome assemblies of Blomia tropicalis.</title>
        <authorList>
            <person name="Cui Y."/>
        </authorList>
    </citation>
    <scope>NUCLEOTIDE SEQUENCE</scope>
    <source>
        <tissue evidence="4">Adult mites</tissue>
    </source>
</reference>
<evidence type="ECO:0000256" key="3">
    <source>
        <dbReference type="ARBA" id="ARBA00022679"/>
    </source>
</evidence>
<evidence type="ECO:0000256" key="1">
    <source>
        <dbReference type="ARBA" id="ARBA00009995"/>
    </source>
</evidence>
<organism evidence="4 5">
    <name type="scientific">Blomia tropicalis</name>
    <name type="common">Mite</name>
    <dbReference type="NCBI Taxonomy" id="40697"/>
    <lineage>
        <taxon>Eukaryota</taxon>
        <taxon>Metazoa</taxon>
        <taxon>Ecdysozoa</taxon>
        <taxon>Arthropoda</taxon>
        <taxon>Chelicerata</taxon>
        <taxon>Arachnida</taxon>
        <taxon>Acari</taxon>
        <taxon>Acariformes</taxon>
        <taxon>Sarcoptiformes</taxon>
        <taxon>Astigmata</taxon>
        <taxon>Glycyphagoidea</taxon>
        <taxon>Echimyopodidae</taxon>
        <taxon>Blomia</taxon>
    </lineage>
</organism>
<dbReference type="PANTHER" id="PTHR48043:SF145">
    <property type="entry name" value="FI06409P-RELATED"/>
    <property type="match status" value="1"/>
</dbReference>
<dbReference type="InterPro" id="IPR002213">
    <property type="entry name" value="UDP_glucos_trans"/>
</dbReference>
<dbReference type="SUPFAM" id="SSF53756">
    <property type="entry name" value="UDP-Glycosyltransferase/glycogen phosphorylase"/>
    <property type="match status" value="1"/>
</dbReference>
<dbReference type="Proteomes" id="UP001142055">
    <property type="component" value="Chromosome 1"/>
</dbReference>
<dbReference type="OMA" id="ATERFKC"/>